<dbReference type="HOGENOM" id="CLU_258884_0_0_1"/>
<dbReference type="InterPro" id="IPR045573">
    <property type="entry name" value="Fut8_N_cat"/>
</dbReference>
<dbReference type="Pfam" id="PF19745">
    <property type="entry name" value="FUT8_N_cat"/>
    <property type="match status" value="1"/>
</dbReference>
<dbReference type="Proteomes" id="UP000011087">
    <property type="component" value="Unassembled WGS sequence"/>
</dbReference>
<evidence type="ECO:0000313" key="3">
    <source>
        <dbReference type="EMBL" id="EKX54513.1"/>
    </source>
</evidence>
<protein>
    <recommendedName>
        <fullName evidence="2">Alpha-(1,6)-fucosyltransferase N- and catalytic domain-containing protein</fullName>
    </recommendedName>
</protein>
<dbReference type="GO" id="GO:0008146">
    <property type="term" value="F:sulfotransferase activity"/>
    <property type="evidence" value="ECO:0007669"/>
    <property type="project" value="InterPro"/>
</dbReference>
<proteinExistence type="predicted"/>
<dbReference type="GO" id="GO:0016020">
    <property type="term" value="C:membrane"/>
    <property type="evidence" value="ECO:0007669"/>
    <property type="project" value="InterPro"/>
</dbReference>
<gene>
    <name evidence="3" type="ORF">GUITHDRAFT_132225</name>
</gene>
<accession>L1K2B0</accession>
<organism evidence="3">
    <name type="scientific">Guillardia theta (strain CCMP2712)</name>
    <name type="common">Cryptophyte</name>
    <dbReference type="NCBI Taxonomy" id="905079"/>
    <lineage>
        <taxon>Eukaryota</taxon>
        <taxon>Cryptophyceae</taxon>
        <taxon>Pyrenomonadales</taxon>
        <taxon>Geminigeraceae</taxon>
        <taxon>Guillardia</taxon>
    </lineage>
</organism>
<dbReference type="GO" id="GO:0006487">
    <property type="term" value="P:protein N-linked glycosylation"/>
    <property type="evidence" value="ECO:0007669"/>
    <property type="project" value="TreeGrafter"/>
</dbReference>
<dbReference type="Pfam" id="PF03567">
    <property type="entry name" value="Sulfotransfer_2"/>
    <property type="match status" value="1"/>
</dbReference>
<dbReference type="eggNOG" id="KOG3705">
    <property type="taxonomic scope" value="Eukaryota"/>
</dbReference>
<evidence type="ECO:0000313" key="4">
    <source>
        <dbReference type="EnsemblProtists" id="EKX54513"/>
    </source>
</evidence>
<feature type="compositionally biased region" description="Low complexity" evidence="1">
    <location>
        <begin position="898"/>
        <end position="911"/>
    </location>
</feature>
<reference evidence="5" key="2">
    <citation type="submission" date="2012-11" db="EMBL/GenBank/DDBJ databases">
        <authorList>
            <person name="Kuo A."/>
            <person name="Curtis B.A."/>
            <person name="Tanifuji G."/>
            <person name="Burki F."/>
            <person name="Gruber A."/>
            <person name="Irimia M."/>
            <person name="Maruyama S."/>
            <person name="Arias M.C."/>
            <person name="Ball S.G."/>
            <person name="Gile G.H."/>
            <person name="Hirakawa Y."/>
            <person name="Hopkins J.F."/>
            <person name="Rensing S.A."/>
            <person name="Schmutz J."/>
            <person name="Symeonidi A."/>
            <person name="Elias M."/>
            <person name="Eveleigh R.J."/>
            <person name="Herman E.K."/>
            <person name="Klute M.J."/>
            <person name="Nakayama T."/>
            <person name="Obornik M."/>
            <person name="Reyes-Prieto A."/>
            <person name="Armbrust E.V."/>
            <person name="Aves S.J."/>
            <person name="Beiko R.G."/>
            <person name="Coutinho P."/>
            <person name="Dacks J.B."/>
            <person name="Durnford D.G."/>
            <person name="Fast N.M."/>
            <person name="Green B.R."/>
            <person name="Grisdale C."/>
            <person name="Hempe F."/>
            <person name="Henrissat B."/>
            <person name="Hoppner M.P."/>
            <person name="Ishida K.-I."/>
            <person name="Kim E."/>
            <person name="Koreny L."/>
            <person name="Kroth P.G."/>
            <person name="Liu Y."/>
            <person name="Malik S.-B."/>
            <person name="Maier U.G."/>
            <person name="McRose D."/>
            <person name="Mock T."/>
            <person name="Neilson J.A."/>
            <person name="Onodera N.T."/>
            <person name="Poole A.M."/>
            <person name="Pritham E.J."/>
            <person name="Richards T.A."/>
            <person name="Rocap G."/>
            <person name="Roy S.W."/>
            <person name="Sarai C."/>
            <person name="Schaack S."/>
            <person name="Shirato S."/>
            <person name="Slamovits C.H."/>
            <person name="Spencer D.F."/>
            <person name="Suzuki S."/>
            <person name="Worden A.Z."/>
            <person name="Zauner S."/>
            <person name="Barry K."/>
            <person name="Bell C."/>
            <person name="Bharti A.K."/>
            <person name="Crow J.A."/>
            <person name="Grimwood J."/>
            <person name="Kramer R."/>
            <person name="Lindquist E."/>
            <person name="Lucas S."/>
            <person name="Salamov A."/>
            <person name="McFadden G.I."/>
            <person name="Lane C.E."/>
            <person name="Keeling P.J."/>
            <person name="Gray M.W."/>
            <person name="Grigoriev I.V."/>
            <person name="Archibald J.M."/>
        </authorList>
    </citation>
    <scope>NUCLEOTIDE SEQUENCE</scope>
    <source>
        <strain evidence="5">CCMP2712</strain>
    </source>
</reference>
<dbReference type="EnsemblProtists" id="EKX54513">
    <property type="protein sequence ID" value="EKX54513"/>
    <property type="gene ID" value="GUITHDRAFT_132225"/>
</dbReference>
<reference evidence="3 5" key="1">
    <citation type="journal article" date="2012" name="Nature">
        <title>Algal genomes reveal evolutionary mosaicism and the fate of nucleomorphs.</title>
        <authorList>
            <consortium name="DOE Joint Genome Institute"/>
            <person name="Curtis B.A."/>
            <person name="Tanifuji G."/>
            <person name="Burki F."/>
            <person name="Gruber A."/>
            <person name="Irimia M."/>
            <person name="Maruyama S."/>
            <person name="Arias M.C."/>
            <person name="Ball S.G."/>
            <person name="Gile G.H."/>
            <person name="Hirakawa Y."/>
            <person name="Hopkins J.F."/>
            <person name="Kuo A."/>
            <person name="Rensing S.A."/>
            <person name="Schmutz J."/>
            <person name="Symeonidi A."/>
            <person name="Elias M."/>
            <person name="Eveleigh R.J."/>
            <person name="Herman E.K."/>
            <person name="Klute M.J."/>
            <person name="Nakayama T."/>
            <person name="Obornik M."/>
            <person name="Reyes-Prieto A."/>
            <person name="Armbrust E.V."/>
            <person name="Aves S.J."/>
            <person name="Beiko R.G."/>
            <person name="Coutinho P."/>
            <person name="Dacks J.B."/>
            <person name="Durnford D.G."/>
            <person name="Fast N.M."/>
            <person name="Green B.R."/>
            <person name="Grisdale C.J."/>
            <person name="Hempel F."/>
            <person name="Henrissat B."/>
            <person name="Hoppner M.P."/>
            <person name="Ishida K."/>
            <person name="Kim E."/>
            <person name="Koreny L."/>
            <person name="Kroth P.G."/>
            <person name="Liu Y."/>
            <person name="Malik S.B."/>
            <person name="Maier U.G."/>
            <person name="McRose D."/>
            <person name="Mock T."/>
            <person name="Neilson J.A."/>
            <person name="Onodera N.T."/>
            <person name="Poole A.M."/>
            <person name="Pritham E.J."/>
            <person name="Richards T.A."/>
            <person name="Rocap G."/>
            <person name="Roy S.W."/>
            <person name="Sarai C."/>
            <person name="Schaack S."/>
            <person name="Shirato S."/>
            <person name="Slamovits C.H."/>
            <person name="Spencer D.F."/>
            <person name="Suzuki S."/>
            <person name="Worden A.Z."/>
            <person name="Zauner S."/>
            <person name="Barry K."/>
            <person name="Bell C."/>
            <person name="Bharti A.K."/>
            <person name="Crow J.A."/>
            <person name="Grimwood J."/>
            <person name="Kramer R."/>
            <person name="Lindquist E."/>
            <person name="Lucas S."/>
            <person name="Salamov A."/>
            <person name="McFadden G.I."/>
            <person name="Lane C.E."/>
            <person name="Keeling P.J."/>
            <person name="Gray M.W."/>
            <person name="Grigoriev I.V."/>
            <person name="Archibald J.M."/>
        </authorList>
    </citation>
    <scope>NUCLEOTIDE SEQUENCE</scope>
    <source>
        <strain evidence="3 5">CCMP2712</strain>
    </source>
</reference>
<dbReference type="PANTHER" id="PTHR13132:SF29">
    <property type="entry name" value="ALPHA-(1,6)-FUCOSYLTRANSFERASE"/>
    <property type="match status" value="1"/>
</dbReference>
<dbReference type="KEGG" id="gtt:GUITHDRAFT_132225"/>
<name>L1K2B0_GUITC</name>
<dbReference type="GO" id="GO:0046921">
    <property type="term" value="F:alpha-(1-&gt;6)-fucosyltransferase activity"/>
    <property type="evidence" value="ECO:0007669"/>
    <property type="project" value="TreeGrafter"/>
</dbReference>
<sequence length="1334" mass="149428">MWSMHVLMAYRDHWSGEAEETRRTRSPSVITCILILNMLAQAGTADSSDGLCSFEQRIDGMHCDGLKIDGSILTSRACTESCCMDKDCQIWQYHSEKGCWKGSQAAPACTASDERWLGEKVRNRVPPQRPSGESSRILQWRRRKGIVKNCCPGRWCCPGGSGCCPPRMLAIANSEQFAAMDLTARSKPFQESITLLAEEVQEGLIRFCIAFDVFIKPLHTTIRVDKQSKIMALVKSSCRELDRIRGQENNSNCFQEIVYDIVQSGVDYFLNASYPGILFAHGLESDAAVDRCSATRLTVSSWNQVNSFNVSRCRPSHHNAFRWLTTRGYDIITMASRHSRGQARESLTIPQTEDLMQVVVSDQYRFIFIQVPKAASTTVRVLLWNYGGKDAETYDKLPLHKKLTYFTFAFVRDPVSRFISAYDEICLKLHDSCSFYDRISSKGLKAFLNYTIQNPCWDEHVCEQMSFLQGFLRIDMIADISNLSTALTYISSRLGFEPPVSPDMIEKKNEGFSFAHQSPDEKTARKIRSLFSSDYECLNFSTGVSEVQNSDGSCDEDADYNEHLVPYAHFWNEGEYYFHSATEDNSEFIKSLTESLESVISSQSFSANDSRVATLPTLESRIPDVGQDPCISESRGSLAASVELARERIVDEVSSSSLWLHDWSVRAILLSKLWSPEVSLEKNVKRRSSHLPPGFVLLVIPRCHGNLTEDTKRQPLFVVTKEQRIEERLPPALPAACYTSVEHAKRDLLRERIECSLCLSVAHVRLLRFMLIAQQARENSAEGGRLDTAIVVSEDTEILRIYFIKIDTEEMSSMFPTWHLRRYRTYDEETEEEQVGSLSSHFFNILCDFFIGNHFERFLKNGNTNISMPYFALSKLWSADVQLGSGPAGFLGANIPLSSSSTKSSTTQTETWEGTARGEEGNLRQHKKGKSPCPGNRFSVDEWGDCKADITSTSSYLPSPQVLQYAKAEASAGDELAAHLQHSLHSLQFSRQNCDRARPARYPNHGAAATFNYLVIQLIRGLQEQRPVVLQGKWIYGGCAEGDLSCVLDPFTVCETGASAVGGYSMGPDMSGKYGGAYPQRLEEADPNYVPPIYAREGKGNFWFVSILTGFVLNVRPRVSQRVEEELQRLGLSSSFVGVQIRRGDACGQTRPCLELSIYVEAIQELAGRYDLKSVYLATDDPNAVVEVTDMIGGTRLMNLQLEGAVAPLGLHVVSQMMDRSFTSSNTVACAHLANEGVRTLSMQAELGCEWIEDKLLRADPDRKDDHAMAVMVDVEILARSSAFVGTFTSALSRVALQLSFARTQQLKPFISLDIPWCWAGFHLIPVPWGTYGC</sequence>
<keyword evidence="5" id="KW-1185">Reference proteome</keyword>
<evidence type="ECO:0000313" key="5">
    <source>
        <dbReference type="Proteomes" id="UP000011087"/>
    </source>
</evidence>
<dbReference type="InterPro" id="IPR005331">
    <property type="entry name" value="Sulfotransferase"/>
</dbReference>
<dbReference type="OrthoDB" id="2019940at2759"/>
<evidence type="ECO:0000256" key="1">
    <source>
        <dbReference type="SAM" id="MobiDB-lite"/>
    </source>
</evidence>
<feature type="region of interest" description="Disordered" evidence="1">
    <location>
        <begin position="898"/>
        <end position="934"/>
    </location>
</feature>
<dbReference type="EMBL" id="JH992967">
    <property type="protein sequence ID" value="EKX54513.1"/>
    <property type="molecule type" value="Genomic_DNA"/>
</dbReference>
<dbReference type="Gene3D" id="3.40.50.11350">
    <property type="match status" value="1"/>
</dbReference>
<dbReference type="PaxDb" id="55529-EKX54513"/>
<feature type="domain" description="Alpha-(1,6)-fucosyltransferase N- and catalytic" evidence="2">
    <location>
        <begin position="1098"/>
        <end position="1188"/>
    </location>
</feature>
<dbReference type="GeneID" id="17311034"/>
<reference evidence="4" key="3">
    <citation type="submission" date="2016-03" db="UniProtKB">
        <authorList>
            <consortium name="EnsemblProtists"/>
        </authorList>
    </citation>
    <scope>IDENTIFICATION</scope>
</reference>
<evidence type="ECO:0000259" key="2">
    <source>
        <dbReference type="Pfam" id="PF19745"/>
    </source>
</evidence>
<dbReference type="RefSeq" id="XP_005841493.1">
    <property type="nucleotide sequence ID" value="XM_005841436.1"/>
</dbReference>
<dbReference type="PANTHER" id="PTHR13132">
    <property type="entry name" value="ALPHA- 1,6 -FUCOSYLTRANSFERASE"/>
    <property type="match status" value="1"/>
</dbReference>